<evidence type="ECO:0000313" key="1">
    <source>
        <dbReference type="EMBL" id="KAG2213840.1"/>
    </source>
</evidence>
<name>A0A8H7RNR3_9FUNG</name>
<protein>
    <submittedName>
        <fullName evidence="1">Uncharacterized protein</fullName>
    </submittedName>
</protein>
<accession>A0A8H7RNR3</accession>
<sequence>MKYEENYKTIPESREAHADELQKVYEIIKMRPYWGYEDPDNYHKRFLFLVLCRPDTVVAQFKGDQKFRKSHP</sequence>
<gene>
    <name evidence="1" type="ORF">INT47_001109</name>
</gene>
<dbReference type="AlphaFoldDB" id="A0A8H7RNR3"/>
<dbReference type="EMBL" id="JAEPRD010000002">
    <property type="protein sequence ID" value="KAG2213840.1"/>
    <property type="molecule type" value="Genomic_DNA"/>
</dbReference>
<reference evidence="1" key="1">
    <citation type="submission" date="2020-12" db="EMBL/GenBank/DDBJ databases">
        <title>Metabolic potential, ecology and presence of endohyphal bacteria is reflected in genomic diversity of Mucoromycotina.</title>
        <authorList>
            <person name="Muszewska A."/>
            <person name="Okrasinska A."/>
            <person name="Steczkiewicz K."/>
            <person name="Drgas O."/>
            <person name="Orlowska M."/>
            <person name="Perlinska-Lenart U."/>
            <person name="Aleksandrzak-Piekarczyk T."/>
            <person name="Szatraj K."/>
            <person name="Zielenkiewicz U."/>
            <person name="Pilsyk S."/>
            <person name="Malc E."/>
            <person name="Mieczkowski P."/>
            <person name="Kruszewska J.S."/>
            <person name="Biernat P."/>
            <person name="Pawlowska J."/>
        </authorList>
    </citation>
    <scope>NUCLEOTIDE SEQUENCE</scope>
    <source>
        <strain evidence="1">WA0000017839</strain>
    </source>
</reference>
<evidence type="ECO:0000313" key="2">
    <source>
        <dbReference type="Proteomes" id="UP000603453"/>
    </source>
</evidence>
<keyword evidence="2" id="KW-1185">Reference proteome</keyword>
<organism evidence="1 2">
    <name type="scientific">Mucor saturninus</name>
    <dbReference type="NCBI Taxonomy" id="64648"/>
    <lineage>
        <taxon>Eukaryota</taxon>
        <taxon>Fungi</taxon>
        <taxon>Fungi incertae sedis</taxon>
        <taxon>Mucoromycota</taxon>
        <taxon>Mucoromycotina</taxon>
        <taxon>Mucoromycetes</taxon>
        <taxon>Mucorales</taxon>
        <taxon>Mucorineae</taxon>
        <taxon>Mucoraceae</taxon>
        <taxon>Mucor</taxon>
    </lineage>
</organism>
<dbReference type="Proteomes" id="UP000603453">
    <property type="component" value="Unassembled WGS sequence"/>
</dbReference>
<comment type="caution">
    <text evidence="1">The sequence shown here is derived from an EMBL/GenBank/DDBJ whole genome shotgun (WGS) entry which is preliminary data.</text>
</comment>
<proteinExistence type="predicted"/>